<dbReference type="Proteomes" id="UP001516400">
    <property type="component" value="Unassembled WGS sequence"/>
</dbReference>
<dbReference type="EMBL" id="JABFTP020000083">
    <property type="protein sequence ID" value="KAL3275885.1"/>
    <property type="molecule type" value="Genomic_DNA"/>
</dbReference>
<sequence length="238" mass="28254">MEDDEVKEPTQALSPVLDSTKGRKFIKNFKHKKRKSQLRLEDEFAQDIAFNLETLEQDSAWSGINLRNAEIGKPEVNFETASGKKHTVNKMSSELANELFSDFFGPNIDSKRENKFNFLTKTKLSHTSEKMTNLQSDRNFTGFRQDECMESKKKSRKLQQFIRNINKSLVIKYHEKFKAKYDFSQDRKRRKLNDYKKVLEEPIESVDLYKSFDNKAQKSKMYQINVLMEWKRNWIKQV</sequence>
<accession>A0ABD2NBV9</accession>
<organism evidence="1 2">
    <name type="scientific">Cryptolaemus montrouzieri</name>
    <dbReference type="NCBI Taxonomy" id="559131"/>
    <lineage>
        <taxon>Eukaryota</taxon>
        <taxon>Metazoa</taxon>
        <taxon>Ecdysozoa</taxon>
        <taxon>Arthropoda</taxon>
        <taxon>Hexapoda</taxon>
        <taxon>Insecta</taxon>
        <taxon>Pterygota</taxon>
        <taxon>Neoptera</taxon>
        <taxon>Endopterygota</taxon>
        <taxon>Coleoptera</taxon>
        <taxon>Polyphaga</taxon>
        <taxon>Cucujiformia</taxon>
        <taxon>Coccinelloidea</taxon>
        <taxon>Coccinellidae</taxon>
        <taxon>Scymninae</taxon>
        <taxon>Scymnini</taxon>
        <taxon>Cryptolaemus</taxon>
    </lineage>
</organism>
<evidence type="ECO:0000313" key="2">
    <source>
        <dbReference type="Proteomes" id="UP001516400"/>
    </source>
</evidence>
<evidence type="ECO:0000313" key="1">
    <source>
        <dbReference type="EMBL" id="KAL3275885.1"/>
    </source>
</evidence>
<comment type="caution">
    <text evidence="1">The sequence shown here is derived from an EMBL/GenBank/DDBJ whole genome shotgun (WGS) entry which is preliminary data.</text>
</comment>
<dbReference type="AlphaFoldDB" id="A0ABD2NBV9"/>
<reference evidence="1 2" key="1">
    <citation type="journal article" date="2021" name="BMC Biol.">
        <title>Horizontally acquired antibacterial genes associated with adaptive radiation of ladybird beetles.</title>
        <authorList>
            <person name="Li H.S."/>
            <person name="Tang X.F."/>
            <person name="Huang Y.H."/>
            <person name="Xu Z.Y."/>
            <person name="Chen M.L."/>
            <person name="Du X.Y."/>
            <person name="Qiu B.Y."/>
            <person name="Chen P.T."/>
            <person name="Zhang W."/>
            <person name="Slipinski A."/>
            <person name="Escalona H.E."/>
            <person name="Waterhouse R.M."/>
            <person name="Zwick A."/>
            <person name="Pang H."/>
        </authorList>
    </citation>
    <scope>NUCLEOTIDE SEQUENCE [LARGE SCALE GENOMIC DNA]</scope>
    <source>
        <strain evidence="1">SYSU2018</strain>
    </source>
</reference>
<keyword evidence="2" id="KW-1185">Reference proteome</keyword>
<name>A0ABD2NBV9_9CUCU</name>
<gene>
    <name evidence="1" type="ORF">HHI36_020622</name>
</gene>
<protein>
    <submittedName>
        <fullName evidence="1">Uncharacterized protein</fullName>
    </submittedName>
</protein>
<proteinExistence type="predicted"/>